<evidence type="ECO:0000313" key="5">
    <source>
        <dbReference type="EMBL" id="EFQ87505.1"/>
    </source>
</evidence>
<name>E3S3E4_PYRTT</name>
<dbReference type="InterPro" id="IPR001242">
    <property type="entry name" value="Condensation_dom"/>
</dbReference>
<dbReference type="SUPFAM" id="SSF56801">
    <property type="entry name" value="Acetyl-CoA synthetase-like"/>
    <property type="match status" value="1"/>
</dbReference>
<evidence type="ECO:0008006" key="7">
    <source>
        <dbReference type="Google" id="ProtNLM"/>
    </source>
</evidence>
<dbReference type="STRING" id="861557.E3S3E4"/>
<dbReference type="GO" id="GO:0044550">
    <property type="term" value="P:secondary metabolite biosynthetic process"/>
    <property type="evidence" value="ECO:0007669"/>
    <property type="project" value="TreeGrafter"/>
</dbReference>
<dbReference type="SUPFAM" id="SSF52777">
    <property type="entry name" value="CoA-dependent acyltransferases"/>
    <property type="match status" value="1"/>
</dbReference>
<keyword evidence="6" id="KW-1185">Reference proteome</keyword>
<evidence type="ECO:0000313" key="6">
    <source>
        <dbReference type="Proteomes" id="UP000001067"/>
    </source>
</evidence>
<dbReference type="PANTHER" id="PTHR45527:SF1">
    <property type="entry name" value="FATTY ACID SYNTHASE"/>
    <property type="match status" value="1"/>
</dbReference>
<dbReference type="GO" id="GO:0031177">
    <property type="term" value="F:phosphopantetheine binding"/>
    <property type="evidence" value="ECO:0007669"/>
    <property type="project" value="TreeGrafter"/>
</dbReference>
<feature type="non-terminal residue" evidence="5">
    <location>
        <position position="250"/>
    </location>
</feature>
<proteinExistence type="predicted"/>
<evidence type="ECO:0000256" key="1">
    <source>
        <dbReference type="ARBA" id="ARBA00022450"/>
    </source>
</evidence>
<dbReference type="AlphaFoldDB" id="E3S3E4"/>
<organism evidence="6">
    <name type="scientific">Pyrenophora teres f. teres (strain 0-1)</name>
    <name type="common">Barley net blotch fungus</name>
    <name type="synonym">Drechslera teres f. teres</name>
    <dbReference type="NCBI Taxonomy" id="861557"/>
    <lineage>
        <taxon>Eukaryota</taxon>
        <taxon>Fungi</taxon>
        <taxon>Dikarya</taxon>
        <taxon>Ascomycota</taxon>
        <taxon>Pezizomycotina</taxon>
        <taxon>Dothideomycetes</taxon>
        <taxon>Pleosporomycetidae</taxon>
        <taxon>Pleosporales</taxon>
        <taxon>Pleosporineae</taxon>
        <taxon>Pleosporaceae</taxon>
        <taxon>Pyrenophora</taxon>
    </lineage>
</organism>
<accession>E3S3E4</accession>
<evidence type="ECO:0000256" key="2">
    <source>
        <dbReference type="ARBA" id="ARBA00022553"/>
    </source>
</evidence>
<keyword evidence="2" id="KW-0597">Phosphoprotein</keyword>
<dbReference type="Gene3D" id="3.40.50.12780">
    <property type="entry name" value="N-terminal domain of ligase-like"/>
    <property type="match status" value="1"/>
</dbReference>
<dbReference type="HOGENOM" id="CLU_1113638_0_0_1"/>
<evidence type="ECO:0000259" key="4">
    <source>
        <dbReference type="Pfam" id="PF00668"/>
    </source>
</evidence>
<dbReference type="Proteomes" id="UP000001067">
    <property type="component" value="Unassembled WGS sequence"/>
</dbReference>
<dbReference type="Gene3D" id="3.30.559.10">
    <property type="entry name" value="Chloramphenicol acetyltransferase-like domain"/>
    <property type="match status" value="1"/>
</dbReference>
<feature type="domain" description="Condensation" evidence="4">
    <location>
        <begin position="4"/>
        <end position="148"/>
    </location>
</feature>
<dbReference type="KEGG" id="pte:PTT_16982"/>
<reference evidence="5 6" key="1">
    <citation type="journal article" date="2010" name="Genome Biol.">
        <title>A first genome assembly of the barley fungal pathogen Pyrenophora teres f. teres.</title>
        <authorList>
            <person name="Ellwood S.R."/>
            <person name="Liu Z."/>
            <person name="Syme R.A."/>
            <person name="Lai Z."/>
            <person name="Hane J.K."/>
            <person name="Keiper F."/>
            <person name="Moffat C.S."/>
            <person name="Oliver R.P."/>
            <person name="Friesen T.L."/>
        </authorList>
    </citation>
    <scope>NUCLEOTIDE SEQUENCE [LARGE SCALE GENOMIC DNA]</scope>
    <source>
        <strain evidence="5 6">0-1</strain>
    </source>
</reference>
<dbReference type="InterPro" id="IPR023213">
    <property type="entry name" value="CAT-like_dom_sf"/>
</dbReference>
<dbReference type="GO" id="GO:0043041">
    <property type="term" value="P:amino acid activation for nonribosomal peptide biosynthetic process"/>
    <property type="evidence" value="ECO:0007669"/>
    <property type="project" value="TreeGrafter"/>
</dbReference>
<sequence length="250" mass="27617">MQCLRITIGDDSFKQLVQQVHEVAVASHANADVPFESIVSKLKKDRDLSRHPLVQLVFAVHAQQDLGQLKLEGMETEGLGDAKTTRFDLEFHLYQQPNGLWGSVMFSTDLYTPETIDNLLSVFHRVLETCLDDPQAPVASMPLLRDADFSRLDAMGLTRVEETAYPRDSSVVDLFRQQASACPSRVAVKDSATEMTYAQLDAASDVLARWLAGRSLAPETLVGVFASRSCEAIVAFLGILKANLAYLPFD</sequence>
<dbReference type="Pfam" id="PF00501">
    <property type="entry name" value="AMP-binding"/>
    <property type="match status" value="1"/>
</dbReference>
<dbReference type="Pfam" id="PF00668">
    <property type="entry name" value="Condensation"/>
    <property type="match status" value="1"/>
</dbReference>
<dbReference type="EMBL" id="GL536971">
    <property type="protein sequence ID" value="EFQ87505.1"/>
    <property type="molecule type" value="Genomic_DNA"/>
</dbReference>
<dbReference type="GO" id="GO:0003824">
    <property type="term" value="F:catalytic activity"/>
    <property type="evidence" value="ECO:0007669"/>
    <property type="project" value="InterPro"/>
</dbReference>
<feature type="domain" description="AMP-dependent synthetase/ligase" evidence="3">
    <location>
        <begin position="175"/>
        <end position="249"/>
    </location>
</feature>
<dbReference type="OrthoDB" id="3753210at2759"/>
<protein>
    <recommendedName>
        <fullName evidence="7">AMP-dependent synthetase/ligase domain-containing protein</fullName>
    </recommendedName>
</protein>
<keyword evidence="1" id="KW-0596">Phosphopantetheine</keyword>
<dbReference type="Gene3D" id="3.30.559.30">
    <property type="entry name" value="Nonribosomal peptide synthetase, condensation domain"/>
    <property type="match status" value="1"/>
</dbReference>
<dbReference type="eggNOG" id="KOG1178">
    <property type="taxonomic scope" value="Eukaryota"/>
</dbReference>
<dbReference type="InterPro" id="IPR042099">
    <property type="entry name" value="ANL_N_sf"/>
</dbReference>
<dbReference type="PANTHER" id="PTHR45527">
    <property type="entry name" value="NONRIBOSOMAL PEPTIDE SYNTHETASE"/>
    <property type="match status" value="1"/>
</dbReference>
<gene>
    <name evidence="5" type="ORF">PTT_16982</name>
</gene>
<evidence type="ECO:0000259" key="3">
    <source>
        <dbReference type="Pfam" id="PF00501"/>
    </source>
</evidence>
<dbReference type="InterPro" id="IPR000873">
    <property type="entry name" value="AMP-dep_synth/lig_dom"/>
</dbReference>
<dbReference type="GO" id="GO:0005737">
    <property type="term" value="C:cytoplasm"/>
    <property type="evidence" value="ECO:0007669"/>
    <property type="project" value="TreeGrafter"/>
</dbReference>